<dbReference type="Gene3D" id="3.20.20.70">
    <property type="entry name" value="Aldolase class I"/>
    <property type="match status" value="1"/>
</dbReference>
<dbReference type="Pfam" id="PF00701">
    <property type="entry name" value="DHDPS"/>
    <property type="match status" value="1"/>
</dbReference>
<name>A0A918KEK9_9ACTN</name>
<proteinExistence type="inferred from homology"/>
<protein>
    <recommendedName>
        <fullName evidence="5">Dihydrodipicolinate synthase</fullName>
    </recommendedName>
</protein>
<evidence type="ECO:0008006" key="5">
    <source>
        <dbReference type="Google" id="ProtNLM"/>
    </source>
</evidence>
<organism evidence="3 4">
    <name type="scientific">Streptomyces minutiscleroticus</name>
    <dbReference type="NCBI Taxonomy" id="68238"/>
    <lineage>
        <taxon>Bacteria</taxon>
        <taxon>Bacillati</taxon>
        <taxon>Actinomycetota</taxon>
        <taxon>Actinomycetes</taxon>
        <taxon>Kitasatosporales</taxon>
        <taxon>Streptomycetaceae</taxon>
        <taxon>Streptomyces</taxon>
    </lineage>
</organism>
<dbReference type="Proteomes" id="UP000619244">
    <property type="component" value="Unassembled WGS sequence"/>
</dbReference>
<keyword evidence="4" id="KW-1185">Reference proteome</keyword>
<evidence type="ECO:0000313" key="3">
    <source>
        <dbReference type="EMBL" id="GGX59012.1"/>
    </source>
</evidence>
<dbReference type="AlphaFoldDB" id="A0A918KEK9"/>
<evidence type="ECO:0000256" key="2">
    <source>
        <dbReference type="ARBA" id="ARBA00023239"/>
    </source>
</evidence>
<accession>A0A918KEK9</accession>
<evidence type="ECO:0000313" key="4">
    <source>
        <dbReference type="Proteomes" id="UP000619244"/>
    </source>
</evidence>
<gene>
    <name evidence="3" type="ORF">GCM10010358_11530</name>
</gene>
<evidence type="ECO:0000256" key="1">
    <source>
        <dbReference type="ARBA" id="ARBA00007592"/>
    </source>
</evidence>
<dbReference type="InterPro" id="IPR002220">
    <property type="entry name" value="DapA-like"/>
</dbReference>
<dbReference type="PANTHER" id="PTHR12128:SF66">
    <property type="entry name" value="4-HYDROXY-2-OXOGLUTARATE ALDOLASE, MITOCHONDRIAL"/>
    <property type="match status" value="1"/>
</dbReference>
<dbReference type="InterPro" id="IPR013785">
    <property type="entry name" value="Aldolase_TIM"/>
</dbReference>
<reference evidence="3" key="2">
    <citation type="submission" date="2020-09" db="EMBL/GenBank/DDBJ databases">
        <authorList>
            <person name="Sun Q."/>
            <person name="Ohkuma M."/>
        </authorList>
    </citation>
    <scope>NUCLEOTIDE SEQUENCE</scope>
    <source>
        <strain evidence="3">JCM 4790</strain>
    </source>
</reference>
<comment type="similarity">
    <text evidence="1">Belongs to the DapA family.</text>
</comment>
<dbReference type="GO" id="GO:0008840">
    <property type="term" value="F:4-hydroxy-tetrahydrodipicolinate synthase activity"/>
    <property type="evidence" value="ECO:0007669"/>
    <property type="project" value="TreeGrafter"/>
</dbReference>
<reference evidence="3" key="1">
    <citation type="journal article" date="2014" name="Int. J. Syst. Evol. Microbiol.">
        <title>Complete genome sequence of Corynebacterium casei LMG S-19264T (=DSM 44701T), isolated from a smear-ripened cheese.</title>
        <authorList>
            <consortium name="US DOE Joint Genome Institute (JGI-PGF)"/>
            <person name="Walter F."/>
            <person name="Albersmeier A."/>
            <person name="Kalinowski J."/>
            <person name="Ruckert C."/>
        </authorList>
    </citation>
    <scope>NUCLEOTIDE SEQUENCE</scope>
    <source>
        <strain evidence="3">JCM 4790</strain>
    </source>
</reference>
<dbReference type="SUPFAM" id="SSF51569">
    <property type="entry name" value="Aldolase"/>
    <property type="match status" value="1"/>
</dbReference>
<sequence length="116" mass="12149">MRRRTGSGVRVDGLFVSPVPAMGASGAVLASAHLATRRFAELADAWRTGDAGRARPLGHALARLSAALFREPSPTVLKAVLYEQGVIPTPAVRLPLLPAGEDTVAEALKRLGELEG</sequence>
<comment type="caution">
    <text evidence="3">The sequence shown here is derived from an EMBL/GenBank/DDBJ whole genome shotgun (WGS) entry which is preliminary data.</text>
</comment>
<dbReference type="EMBL" id="BMVU01000003">
    <property type="protein sequence ID" value="GGX59012.1"/>
    <property type="molecule type" value="Genomic_DNA"/>
</dbReference>
<dbReference type="PANTHER" id="PTHR12128">
    <property type="entry name" value="DIHYDRODIPICOLINATE SYNTHASE"/>
    <property type="match status" value="1"/>
</dbReference>
<keyword evidence="2" id="KW-0456">Lyase</keyword>